<dbReference type="InterPro" id="IPR041685">
    <property type="entry name" value="AAA_GajA/Old/RecF-like"/>
</dbReference>
<proteinExistence type="predicted"/>
<evidence type="ECO:0000313" key="5">
    <source>
        <dbReference type="Proteomes" id="UP000534306"/>
    </source>
</evidence>
<evidence type="ECO:0000313" key="4">
    <source>
        <dbReference type="EMBL" id="NOL40540.1"/>
    </source>
</evidence>
<dbReference type="Proteomes" id="UP000534306">
    <property type="component" value="Unassembled WGS sequence"/>
</dbReference>
<dbReference type="EMBL" id="JABJRC010000002">
    <property type="protein sequence ID" value="NOL40540.1"/>
    <property type="molecule type" value="Genomic_DNA"/>
</dbReference>
<name>A0A7Y4KXP4_9ACTN</name>
<dbReference type="Pfam" id="PF20469">
    <property type="entry name" value="OLD-like_TOPRIM"/>
    <property type="match status" value="1"/>
</dbReference>
<dbReference type="Proteomes" id="UP000553957">
    <property type="component" value="Unassembled WGS sequence"/>
</dbReference>
<dbReference type="Gene3D" id="3.40.50.300">
    <property type="entry name" value="P-loop containing nucleotide triphosphate hydrolases"/>
    <property type="match status" value="2"/>
</dbReference>
<keyword evidence="3" id="KW-0540">Nuclease</keyword>
<sequence length="688" mass="77892">MELHSFDVRNFRRLRDVHVDLAQGTTVLVGANNSGKTSAMHILQLFTDRTPRFAIHDFSAGCWAEFGSFDPTDESTQLPVIELDLWFTVGDEHLHRVVDLLPDLDWRQTDRVGIRLRYEPKDPAELHKKYFEAKPAESDAGHWPKSLYDYLRRRLHSEYHIAHYKLDARNADATPYRLDNGRSILAGILLVDAVHAQRYLSDSDRRGRDEDLSKTLGRFYDSYLEKPAPDADALRALSDSERHLNDHYSTVFKPILEHLNHLGYPGVTDPTLTIRSELGQEGLIKSGAQVHYLVPGAPVDEGDKSALTLPDRYNGLGFKNLVYMVVQILAAHRARLETENARPPVHLMLIEEPEAHLHVQLQQVFVKQLATIVADAPDGLGTQFVLTTHSPHIVYDDFTAIRYFARLGTKNTFQHSEVRDLSVFYGDHPATRDFLLQYLKLTHCDLFFADAAILVEGNVERLLLPLLINRKCSRLETSHLTILELGGAFAHKFRELIDFLKLHCLIITDLDSVIGRYGTACRSDTKDARTSNPTLRNWVPGKKAVDDLLAAPPEEKIITGQAVVRVTYQTATDIEWKGTKKTIAGRTFEEAFIYENLDWSQDPANAAYELAAEPAEQANLETLLTAIFDKVRDLDKTEFALRLIDLDDDWVCPPYIVEGLIWLADELDALRDATEPQLPEATDEPQAP</sequence>
<comment type="caution">
    <text evidence="4">The sequence shown here is derived from an EMBL/GenBank/DDBJ whole genome shotgun (WGS) entry which is preliminary data.</text>
</comment>
<dbReference type="GO" id="GO:0004519">
    <property type="term" value="F:endonuclease activity"/>
    <property type="evidence" value="ECO:0007669"/>
    <property type="project" value="UniProtKB-KW"/>
</dbReference>
<organism evidence="4 5">
    <name type="scientific">Kribbella sandramycini</name>
    <dbReference type="NCBI Taxonomy" id="60450"/>
    <lineage>
        <taxon>Bacteria</taxon>
        <taxon>Bacillati</taxon>
        <taxon>Actinomycetota</taxon>
        <taxon>Actinomycetes</taxon>
        <taxon>Propionibacteriales</taxon>
        <taxon>Kribbellaceae</taxon>
        <taxon>Kribbella</taxon>
    </lineage>
</organism>
<reference evidence="3 6" key="2">
    <citation type="submission" date="2020-08" db="EMBL/GenBank/DDBJ databases">
        <title>Sequencing the genomes of 1000 actinobacteria strains.</title>
        <authorList>
            <person name="Klenk H.-P."/>
        </authorList>
    </citation>
    <scope>NUCLEOTIDE SEQUENCE [LARGE SCALE GENOMIC DNA]</scope>
    <source>
        <strain evidence="3 6">DSM 15626</strain>
    </source>
</reference>
<feature type="domain" description="Endonuclease GajA/Old nuclease/RecF-like AAA" evidence="1">
    <location>
        <begin position="1"/>
        <end position="394"/>
    </location>
</feature>
<evidence type="ECO:0000313" key="6">
    <source>
        <dbReference type="Proteomes" id="UP000553957"/>
    </source>
</evidence>
<dbReference type="RefSeq" id="WP_171673034.1">
    <property type="nucleotide sequence ID" value="NZ_BAAAGT010000002.1"/>
</dbReference>
<dbReference type="InterPro" id="IPR027417">
    <property type="entry name" value="P-loop_NTPase"/>
</dbReference>
<keyword evidence="3" id="KW-0255">Endonuclease</keyword>
<dbReference type="AlphaFoldDB" id="A0A7Y4KXP4"/>
<reference evidence="4 5" key="1">
    <citation type="submission" date="2020-05" db="EMBL/GenBank/DDBJ databases">
        <title>Genome sequence of Kribbella sandramycini ATCC 39419.</title>
        <authorList>
            <person name="Maclea K.S."/>
            <person name="Fair J.L."/>
        </authorList>
    </citation>
    <scope>NUCLEOTIDE SEQUENCE [LARGE SCALE GENOMIC DNA]</scope>
    <source>
        <strain evidence="4 5">ATCC 39419</strain>
    </source>
</reference>
<evidence type="ECO:0000313" key="3">
    <source>
        <dbReference type="EMBL" id="MBB6569625.1"/>
    </source>
</evidence>
<dbReference type="Pfam" id="PF13175">
    <property type="entry name" value="AAA_15"/>
    <property type="match status" value="1"/>
</dbReference>
<dbReference type="InterPro" id="IPR051396">
    <property type="entry name" value="Bact_Antivir_Def_Nuclease"/>
</dbReference>
<feature type="domain" description="OLD protein-like TOPRIM" evidence="2">
    <location>
        <begin position="447"/>
        <end position="511"/>
    </location>
</feature>
<dbReference type="SUPFAM" id="SSF52540">
    <property type="entry name" value="P-loop containing nucleoside triphosphate hydrolases"/>
    <property type="match status" value="1"/>
</dbReference>
<protein>
    <submittedName>
        <fullName evidence="4">AAA family ATPase</fullName>
    </submittedName>
    <submittedName>
        <fullName evidence="3">Putative ATP-dependent endonuclease of OLD family</fullName>
    </submittedName>
</protein>
<evidence type="ECO:0000259" key="2">
    <source>
        <dbReference type="Pfam" id="PF20469"/>
    </source>
</evidence>
<dbReference type="PANTHER" id="PTHR43581:SF2">
    <property type="entry name" value="EXCINUCLEASE ATPASE SUBUNIT"/>
    <property type="match status" value="1"/>
</dbReference>
<keyword evidence="3" id="KW-0378">Hydrolase</keyword>
<dbReference type="InterPro" id="IPR034139">
    <property type="entry name" value="TOPRIM_OLD"/>
</dbReference>
<evidence type="ECO:0000259" key="1">
    <source>
        <dbReference type="Pfam" id="PF13175"/>
    </source>
</evidence>
<dbReference type="PANTHER" id="PTHR43581">
    <property type="entry name" value="ATP/GTP PHOSPHATASE"/>
    <property type="match status" value="1"/>
</dbReference>
<dbReference type="EMBL" id="JACHKF010000001">
    <property type="protein sequence ID" value="MBB6569625.1"/>
    <property type="molecule type" value="Genomic_DNA"/>
</dbReference>
<keyword evidence="5" id="KW-1185">Reference proteome</keyword>
<dbReference type="CDD" id="cd01026">
    <property type="entry name" value="TOPRIM_OLD"/>
    <property type="match status" value="1"/>
</dbReference>
<gene>
    <name evidence="3" type="ORF">HNR71_005262</name>
    <name evidence="4" type="ORF">HPO96_09815</name>
</gene>
<accession>A0A7Y4KXP4</accession>